<keyword evidence="1" id="KW-1133">Transmembrane helix</keyword>
<proteinExistence type="predicted"/>
<organism evidence="3 4">
    <name type="scientific">Brevibacterium pityocampae</name>
    <dbReference type="NCBI Taxonomy" id="506594"/>
    <lineage>
        <taxon>Bacteria</taxon>
        <taxon>Bacillati</taxon>
        <taxon>Actinomycetota</taxon>
        <taxon>Actinomycetes</taxon>
        <taxon>Micrococcales</taxon>
        <taxon>Brevibacteriaceae</taxon>
        <taxon>Brevibacterium</taxon>
    </lineage>
</organism>
<dbReference type="PANTHER" id="PTHR35797">
    <property type="entry name" value="PROTEASE-RELATED"/>
    <property type="match status" value="1"/>
</dbReference>
<keyword evidence="3" id="KW-0378">Hydrolase</keyword>
<keyword evidence="1" id="KW-0472">Membrane</keyword>
<keyword evidence="4" id="KW-1185">Reference proteome</keyword>
<feature type="domain" description="CAAX prenyl protease 2/Lysostaphin resistance protein A-like" evidence="2">
    <location>
        <begin position="169"/>
        <end position="267"/>
    </location>
</feature>
<dbReference type="PANTHER" id="PTHR35797:SF1">
    <property type="entry name" value="PROTEASE"/>
    <property type="match status" value="1"/>
</dbReference>
<keyword evidence="3" id="KW-0482">Metalloprotease</keyword>
<comment type="caution">
    <text evidence="3">The sequence shown here is derived from an EMBL/GenBank/DDBJ whole genome shotgun (WGS) entry which is preliminary data.</text>
</comment>
<feature type="transmembrane region" description="Helical" evidence="1">
    <location>
        <begin position="255"/>
        <end position="275"/>
    </location>
</feature>
<name>A0ABP8IZF4_9MICO</name>
<feature type="transmembrane region" description="Helical" evidence="1">
    <location>
        <begin position="57"/>
        <end position="76"/>
    </location>
</feature>
<feature type="transmembrane region" description="Helical" evidence="1">
    <location>
        <begin position="109"/>
        <end position="134"/>
    </location>
</feature>
<keyword evidence="3" id="KW-0645">Protease</keyword>
<dbReference type="EMBL" id="BAABGL010000001">
    <property type="protein sequence ID" value="GAA4382027.1"/>
    <property type="molecule type" value="Genomic_DNA"/>
</dbReference>
<dbReference type="InterPro" id="IPR003675">
    <property type="entry name" value="Rce1/LyrA-like_dom"/>
</dbReference>
<evidence type="ECO:0000313" key="3">
    <source>
        <dbReference type="EMBL" id="GAA4382027.1"/>
    </source>
</evidence>
<evidence type="ECO:0000256" key="1">
    <source>
        <dbReference type="SAM" id="Phobius"/>
    </source>
</evidence>
<feature type="transmembrane region" description="Helical" evidence="1">
    <location>
        <begin position="196"/>
        <end position="218"/>
    </location>
</feature>
<dbReference type="Proteomes" id="UP001500642">
    <property type="component" value="Unassembled WGS sequence"/>
</dbReference>
<gene>
    <name evidence="3" type="ORF">GCM10023167_00010</name>
</gene>
<dbReference type="InterPro" id="IPR042150">
    <property type="entry name" value="MmRce1-like"/>
</dbReference>
<feature type="transmembrane region" description="Helical" evidence="1">
    <location>
        <begin position="154"/>
        <end position="175"/>
    </location>
</feature>
<dbReference type="GO" id="GO:0008237">
    <property type="term" value="F:metallopeptidase activity"/>
    <property type="evidence" value="ECO:0007669"/>
    <property type="project" value="UniProtKB-KW"/>
</dbReference>
<feature type="transmembrane region" description="Helical" evidence="1">
    <location>
        <begin position="230"/>
        <end position="248"/>
    </location>
</feature>
<protein>
    <submittedName>
        <fullName evidence="3">CPBP family intramembrane metalloprotease</fullName>
    </submittedName>
</protein>
<reference evidence="4" key="1">
    <citation type="journal article" date="2019" name="Int. J. Syst. Evol. Microbiol.">
        <title>The Global Catalogue of Microorganisms (GCM) 10K type strain sequencing project: providing services to taxonomists for standard genome sequencing and annotation.</title>
        <authorList>
            <consortium name="The Broad Institute Genomics Platform"/>
            <consortium name="The Broad Institute Genome Sequencing Center for Infectious Disease"/>
            <person name="Wu L."/>
            <person name="Ma J."/>
        </authorList>
    </citation>
    <scope>NUCLEOTIDE SEQUENCE [LARGE SCALE GENOMIC DNA]</scope>
    <source>
        <strain evidence="4">JCM 17808</strain>
    </source>
</reference>
<keyword evidence="1" id="KW-0812">Transmembrane</keyword>
<sequence>MFAVIALALPWLLCLPLWITAVDLAPGTTLGAAAAAPSGPGDTDPGAVLAMLLPQMLVGLMMFAPSIAVLVAGRWVDGMPWRRLLVAVGLGTVRTQPGFPPARRGAARLIGVLALALLGTWAIAGAALVTAFLVSDARPQLAGSVFEALTRGEPLTVVVVAQLVGVVLGSFVNTVPAAGEEIGWRGYLQPALTARLGLVPGLVLGGVLWGAWHAPVLLLGYNFGLYDLRGVGLMCIACVLLGVWLGWLRGVSGSVWPAALAHGAFNAAAGLPLLFLPAAGEFDVIRAGPLGLAGWIVMAPLALGLVVVTRRAARRAQRRAADAALLGGITRADEHG</sequence>
<feature type="transmembrane region" description="Helical" evidence="1">
    <location>
        <begin position="287"/>
        <end position="309"/>
    </location>
</feature>
<accession>A0ABP8IZF4</accession>
<evidence type="ECO:0000259" key="2">
    <source>
        <dbReference type="Pfam" id="PF02517"/>
    </source>
</evidence>
<dbReference type="Pfam" id="PF02517">
    <property type="entry name" value="Rce1-like"/>
    <property type="match status" value="1"/>
</dbReference>
<evidence type="ECO:0000313" key="4">
    <source>
        <dbReference type="Proteomes" id="UP001500642"/>
    </source>
</evidence>